<evidence type="ECO:0000256" key="5">
    <source>
        <dbReference type="SAM" id="MobiDB-lite"/>
    </source>
</evidence>
<protein>
    <recommendedName>
        <fullName evidence="6">SWIM-type domain-containing protein</fullName>
    </recommendedName>
</protein>
<organism evidence="7 8">
    <name type="scientific">Lithospermum erythrorhizon</name>
    <name type="common">Purple gromwell</name>
    <name type="synonym">Lithospermum officinale var. erythrorhizon</name>
    <dbReference type="NCBI Taxonomy" id="34254"/>
    <lineage>
        <taxon>Eukaryota</taxon>
        <taxon>Viridiplantae</taxon>
        <taxon>Streptophyta</taxon>
        <taxon>Embryophyta</taxon>
        <taxon>Tracheophyta</taxon>
        <taxon>Spermatophyta</taxon>
        <taxon>Magnoliopsida</taxon>
        <taxon>eudicotyledons</taxon>
        <taxon>Gunneridae</taxon>
        <taxon>Pentapetalae</taxon>
        <taxon>asterids</taxon>
        <taxon>lamiids</taxon>
        <taxon>Boraginales</taxon>
        <taxon>Boraginaceae</taxon>
        <taxon>Boraginoideae</taxon>
        <taxon>Lithospermeae</taxon>
        <taxon>Lithospermum</taxon>
    </lineage>
</organism>
<dbReference type="GO" id="GO:0008270">
    <property type="term" value="F:zinc ion binding"/>
    <property type="evidence" value="ECO:0007669"/>
    <property type="project" value="UniProtKB-KW"/>
</dbReference>
<comment type="caution">
    <text evidence="7">The sequence shown here is derived from an EMBL/GenBank/DDBJ whole genome shotgun (WGS) entry which is preliminary data.</text>
</comment>
<feature type="region of interest" description="Disordered" evidence="5">
    <location>
        <begin position="222"/>
        <end position="241"/>
    </location>
</feature>
<dbReference type="SMART" id="SM00575">
    <property type="entry name" value="ZnF_PMZ"/>
    <property type="match status" value="1"/>
</dbReference>
<evidence type="ECO:0000256" key="1">
    <source>
        <dbReference type="ARBA" id="ARBA00022723"/>
    </source>
</evidence>
<dbReference type="Pfam" id="PF04434">
    <property type="entry name" value="SWIM"/>
    <property type="match status" value="1"/>
</dbReference>
<keyword evidence="3" id="KW-0862">Zinc</keyword>
<accession>A0AAV3RAL9</accession>
<dbReference type="PANTHER" id="PTHR31973:SF191">
    <property type="entry name" value="OS05G0489400 PROTEIN"/>
    <property type="match status" value="1"/>
</dbReference>
<dbReference type="Proteomes" id="UP001454036">
    <property type="component" value="Unassembled WGS sequence"/>
</dbReference>
<evidence type="ECO:0000259" key="6">
    <source>
        <dbReference type="PROSITE" id="PS50966"/>
    </source>
</evidence>
<dbReference type="PROSITE" id="PS50966">
    <property type="entry name" value="ZF_SWIM"/>
    <property type="match status" value="1"/>
</dbReference>
<evidence type="ECO:0000256" key="3">
    <source>
        <dbReference type="ARBA" id="ARBA00022833"/>
    </source>
</evidence>
<sequence length="339" mass="39128">MEKMKRLDIAAFRWFEDKKPSQCSRSYFATSPKCDVLFNNMCEVFNSFILDARDKQVLTLMSMVKDLVMVRIQMNRDRTELWEGRLCPKSRSKLVKNVKEASGCMPMKCDKTHYQVYSGESSNQWAVDFERRQCSCKKWQLNGLPCKHVCVAITMNGEYIEEYADDCYTVSTYKQVYSHSIMPMSGPNMWPPTGRVGPLPPLIIQRRAGRIRKLRRVNLIEEEDNGKKKKHTNDNVQPDQQESMEETYNKMSQTSFYSNQAPPLKTKTSQRFVPHAGIPSMKPVGTSTARIVIRSPSLMVGPFMQQSPFRSPGRAMTRPHNVFFQAGQKFVDMKDLSQQ</sequence>
<dbReference type="InterPro" id="IPR006564">
    <property type="entry name" value="Znf_PMZ"/>
</dbReference>
<proteinExistence type="predicted"/>
<keyword evidence="8" id="KW-1185">Reference proteome</keyword>
<keyword evidence="1" id="KW-0479">Metal-binding</keyword>
<dbReference type="PANTHER" id="PTHR31973">
    <property type="entry name" value="POLYPROTEIN, PUTATIVE-RELATED"/>
    <property type="match status" value="1"/>
</dbReference>
<gene>
    <name evidence="7" type="ORF">LIER_25858</name>
</gene>
<name>A0AAV3RAL9_LITER</name>
<dbReference type="InterPro" id="IPR007527">
    <property type="entry name" value="Znf_SWIM"/>
</dbReference>
<dbReference type="EMBL" id="BAABME010007883">
    <property type="protein sequence ID" value="GAA0171933.1"/>
    <property type="molecule type" value="Genomic_DNA"/>
</dbReference>
<evidence type="ECO:0000256" key="4">
    <source>
        <dbReference type="PROSITE-ProRule" id="PRU00325"/>
    </source>
</evidence>
<evidence type="ECO:0000313" key="8">
    <source>
        <dbReference type="Proteomes" id="UP001454036"/>
    </source>
</evidence>
<evidence type="ECO:0000313" key="7">
    <source>
        <dbReference type="EMBL" id="GAA0171933.1"/>
    </source>
</evidence>
<reference evidence="7 8" key="1">
    <citation type="submission" date="2024-01" db="EMBL/GenBank/DDBJ databases">
        <title>The complete chloroplast genome sequence of Lithospermum erythrorhizon: insights into the phylogenetic relationship among Boraginaceae species and the maternal lineages of purple gromwells.</title>
        <authorList>
            <person name="Okada T."/>
            <person name="Watanabe K."/>
        </authorList>
    </citation>
    <scope>NUCLEOTIDE SEQUENCE [LARGE SCALE GENOMIC DNA]</scope>
</reference>
<evidence type="ECO:0000256" key="2">
    <source>
        <dbReference type="ARBA" id="ARBA00022771"/>
    </source>
</evidence>
<dbReference type="AlphaFoldDB" id="A0AAV3RAL9"/>
<keyword evidence="2 4" id="KW-0863">Zinc-finger</keyword>
<feature type="domain" description="SWIM-type" evidence="6">
    <location>
        <begin position="114"/>
        <end position="157"/>
    </location>
</feature>